<keyword evidence="4 12" id="KW-0894">Sodium channel</keyword>
<evidence type="ECO:0000256" key="1">
    <source>
        <dbReference type="ARBA" id="ARBA00004141"/>
    </source>
</evidence>
<comment type="subcellular location">
    <subcellularLocation>
        <location evidence="1">Membrane</location>
        <topology evidence="1">Multi-pass membrane protein</topology>
    </subcellularLocation>
</comment>
<evidence type="ECO:0000256" key="9">
    <source>
        <dbReference type="ARBA" id="ARBA00023136"/>
    </source>
</evidence>
<dbReference type="Pfam" id="PF00858">
    <property type="entry name" value="ASC"/>
    <property type="match status" value="1"/>
</dbReference>
<dbReference type="PANTHER" id="PTHR11690">
    <property type="entry name" value="AMILORIDE-SENSITIVE SODIUM CHANNEL-RELATED"/>
    <property type="match status" value="1"/>
</dbReference>
<name>A0A8X6I5U7_NEPPI</name>
<keyword evidence="6 13" id="KW-1133">Transmembrane helix</keyword>
<evidence type="ECO:0000256" key="8">
    <source>
        <dbReference type="ARBA" id="ARBA00023065"/>
    </source>
</evidence>
<proteinExistence type="inferred from homology"/>
<evidence type="ECO:0000256" key="5">
    <source>
        <dbReference type="ARBA" id="ARBA00022692"/>
    </source>
</evidence>
<evidence type="ECO:0000256" key="11">
    <source>
        <dbReference type="ARBA" id="ARBA00023303"/>
    </source>
</evidence>
<dbReference type="OrthoDB" id="6433504at2759"/>
<comment type="caution">
    <text evidence="14">The sequence shown here is derived from an EMBL/GenBank/DDBJ whole genome shotgun (WGS) entry which is preliminary data.</text>
</comment>
<keyword evidence="11 12" id="KW-0407">Ion channel</keyword>
<gene>
    <name evidence="14" type="primary">AVEN_228817_1</name>
    <name evidence="14" type="ORF">NPIL_586221</name>
</gene>
<dbReference type="PRINTS" id="PR01078">
    <property type="entry name" value="AMINACHANNEL"/>
</dbReference>
<evidence type="ECO:0000256" key="10">
    <source>
        <dbReference type="ARBA" id="ARBA00023201"/>
    </source>
</evidence>
<dbReference type="EMBL" id="BMAW01087367">
    <property type="protein sequence ID" value="GFS29329.1"/>
    <property type="molecule type" value="Genomic_DNA"/>
</dbReference>
<reference evidence="14" key="1">
    <citation type="submission" date="2020-08" db="EMBL/GenBank/DDBJ databases">
        <title>Multicomponent nature underlies the extraordinary mechanical properties of spider dragline silk.</title>
        <authorList>
            <person name="Kono N."/>
            <person name="Nakamura H."/>
            <person name="Mori M."/>
            <person name="Yoshida Y."/>
            <person name="Ohtoshi R."/>
            <person name="Malay A.D."/>
            <person name="Moran D.A.P."/>
            <person name="Tomita M."/>
            <person name="Numata K."/>
            <person name="Arakawa K."/>
        </authorList>
    </citation>
    <scope>NUCLEOTIDE SEQUENCE</scope>
</reference>
<keyword evidence="3 12" id="KW-0813">Transport</keyword>
<keyword evidence="10 12" id="KW-0739">Sodium transport</keyword>
<evidence type="ECO:0000256" key="3">
    <source>
        <dbReference type="ARBA" id="ARBA00022448"/>
    </source>
</evidence>
<dbReference type="Gene3D" id="2.60.470.10">
    <property type="entry name" value="Acid-sensing ion channels like domains"/>
    <property type="match status" value="1"/>
</dbReference>
<accession>A0A8X6I5U7</accession>
<evidence type="ECO:0000256" key="7">
    <source>
        <dbReference type="ARBA" id="ARBA00023053"/>
    </source>
</evidence>
<evidence type="ECO:0000256" key="12">
    <source>
        <dbReference type="RuleBase" id="RU000679"/>
    </source>
</evidence>
<protein>
    <submittedName>
        <fullName evidence="14">Uncharacterized protein</fullName>
    </submittedName>
</protein>
<organism evidence="14 15">
    <name type="scientific">Nephila pilipes</name>
    <name type="common">Giant wood spider</name>
    <name type="synonym">Nephila maculata</name>
    <dbReference type="NCBI Taxonomy" id="299642"/>
    <lineage>
        <taxon>Eukaryota</taxon>
        <taxon>Metazoa</taxon>
        <taxon>Ecdysozoa</taxon>
        <taxon>Arthropoda</taxon>
        <taxon>Chelicerata</taxon>
        <taxon>Arachnida</taxon>
        <taxon>Araneae</taxon>
        <taxon>Araneomorphae</taxon>
        <taxon>Entelegynae</taxon>
        <taxon>Araneoidea</taxon>
        <taxon>Nephilidae</taxon>
        <taxon>Nephila</taxon>
    </lineage>
</organism>
<dbReference type="AlphaFoldDB" id="A0A8X6I5U7"/>
<dbReference type="Proteomes" id="UP000887013">
    <property type="component" value="Unassembled WGS sequence"/>
</dbReference>
<keyword evidence="15" id="KW-1185">Reference proteome</keyword>
<dbReference type="GO" id="GO:0015280">
    <property type="term" value="F:ligand-gated sodium channel activity"/>
    <property type="evidence" value="ECO:0007669"/>
    <property type="project" value="TreeGrafter"/>
</dbReference>
<dbReference type="InterPro" id="IPR001873">
    <property type="entry name" value="ENaC"/>
</dbReference>
<evidence type="ECO:0000256" key="4">
    <source>
        <dbReference type="ARBA" id="ARBA00022461"/>
    </source>
</evidence>
<evidence type="ECO:0000313" key="14">
    <source>
        <dbReference type="EMBL" id="GFS29329.1"/>
    </source>
</evidence>
<evidence type="ECO:0000256" key="13">
    <source>
        <dbReference type="SAM" id="Phobius"/>
    </source>
</evidence>
<keyword evidence="8 12" id="KW-0406">Ion transport</keyword>
<sequence>MAYRNETQRKGRFSTSLNYDENIKPDIRRPRFRSYCKALCKQSLITGFPVIATTNGLLRKTVKVLAFILCTCGFIYQASSFLQLYRAYPTLVDIKVENPDIVPLPAVTICNKNRIRRKAYCTARPDECFWFSNYTKFCWSNPKYCISWETHEDMVIAIPMYKLVTEPSRSIEVVEKFGIRQSDLLEACEVKTEDGTSPCKNFASVIGSDEYGYPNHCVAIESLWGQPDAKEEQIEVTGQIIMALKLQPEEYIAYYDLVQAHIFMHDSHSIGNPMKEGITLEAGKSYNIFVYKRITIRLPPPYKTNCTDYFKLWRQNGGHGPLTEKACEDKCKMEKMIVGCVSPYIPFYTHDHCLNSKIQENKEIEVSYTLRTETEFNQAEKCKGDQHCMHKDMNLFFIFNRLEIEKFVHEPKYESVEMFSYIGGYMGMWLGISLISLFDFLETLICLLIYPFRSGKKSKINSIQKSIIM</sequence>
<comment type="similarity">
    <text evidence="2 12">Belongs to the amiloride-sensitive sodium channel (TC 1.A.6) family.</text>
</comment>
<dbReference type="PANTHER" id="PTHR11690:SF248">
    <property type="entry name" value="PICKPOCKET 17, ISOFORM A"/>
    <property type="match status" value="1"/>
</dbReference>
<feature type="transmembrane region" description="Helical" evidence="13">
    <location>
        <begin position="428"/>
        <end position="450"/>
    </location>
</feature>
<feature type="transmembrane region" description="Helical" evidence="13">
    <location>
        <begin position="64"/>
        <end position="85"/>
    </location>
</feature>
<evidence type="ECO:0000256" key="2">
    <source>
        <dbReference type="ARBA" id="ARBA00007193"/>
    </source>
</evidence>
<evidence type="ECO:0000313" key="15">
    <source>
        <dbReference type="Proteomes" id="UP000887013"/>
    </source>
</evidence>
<dbReference type="Gene3D" id="1.10.287.770">
    <property type="entry name" value="YojJ-like"/>
    <property type="match status" value="1"/>
</dbReference>
<dbReference type="GO" id="GO:0005886">
    <property type="term" value="C:plasma membrane"/>
    <property type="evidence" value="ECO:0007669"/>
    <property type="project" value="TreeGrafter"/>
</dbReference>
<evidence type="ECO:0000256" key="6">
    <source>
        <dbReference type="ARBA" id="ARBA00022989"/>
    </source>
</evidence>
<keyword evidence="7" id="KW-0915">Sodium</keyword>
<keyword evidence="5 12" id="KW-0812">Transmembrane</keyword>
<keyword evidence="9 13" id="KW-0472">Membrane</keyword>